<sequence length="613" mass="66617">MEGESTQPMQHSPDTQHPSDPSRRRALLDLIDSAIARSRSAGRNDLTDRLTAARTKVTDPRLRVVVVGGLNQGKSRFVNALLGLEVCSVGDDETTAVPTLVQHGQEPSAELVPTGSAPRIAVPFDDLQQVAPRSAGRDVERLEVSVPSPLLADGLVFVDTPGVGGHGNPHTAATLTLLATADAVFVVSDASQEFTAPEMAFLRQAQTLCPASAVLVTKTDVYPHWRAIVDADREHLQRAGLDLPLLPVSSLLREYALRTEDASLQQESGFDAIYDFLRDQVVARNADSARLSVAHDVKTVVDHLALGCESELVALRDPESGNAAIEDLHRARAATEALRTRAARWQITLSDGIADLAADIDHDLRDRLRTVTRDAEASVDDCDPGKEWPRLGQWLAEQVAESVGDNFVWAHERAEILAGRVAEHFALDDASLPSLHLGDLSKLLDPVENLSDLESGRIGIGQKVLVGMKGSYGGVLMFGLVTTLMGMALVNPISVGAGVVLGTKAYRDDKQVRLAKRRADAKNAIRAFTDDVSFQVGKESKDRLRLIQRQLRDHFTEIAEQTLRSLDESLEATRQAATVQEQERRRRIGELDTQVAELSRLRERAAELAGVSA</sequence>
<evidence type="ECO:0000313" key="4">
    <source>
        <dbReference type="EMBL" id="SMG36550.1"/>
    </source>
</evidence>
<dbReference type="SUPFAM" id="SSF52540">
    <property type="entry name" value="P-loop containing nucleoside triphosphate hydrolases"/>
    <property type="match status" value="1"/>
</dbReference>
<keyword evidence="2" id="KW-1133">Transmembrane helix</keyword>
<organism evidence="4 5">
    <name type="scientific">Rhodococcus rhodochrous J3</name>
    <dbReference type="NCBI Taxonomy" id="903528"/>
    <lineage>
        <taxon>Bacteria</taxon>
        <taxon>Bacillati</taxon>
        <taxon>Actinomycetota</taxon>
        <taxon>Actinomycetes</taxon>
        <taxon>Mycobacteriales</taxon>
        <taxon>Nocardiaceae</taxon>
        <taxon>Rhodococcus</taxon>
    </lineage>
</organism>
<reference evidence="4 5" key="1">
    <citation type="submission" date="2017-04" db="EMBL/GenBank/DDBJ databases">
        <authorList>
            <person name="Varghese N."/>
            <person name="Submissions S."/>
        </authorList>
    </citation>
    <scope>NUCLEOTIDE SEQUENCE [LARGE SCALE GENOMIC DNA]</scope>
    <source>
        <strain evidence="4 5">J3</strain>
    </source>
</reference>
<proteinExistence type="predicted"/>
<feature type="transmembrane region" description="Helical" evidence="2">
    <location>
        <begin position="475"/>
        <end position="501"/>
    </location>
</feature>
<dbReference type="Gene3D" id="3.40.50.300">
    <property type="entry name" value="P-loop containing nucleotide triphosphate hydrolases"/>
    <property type="match status" value="1"/>
</dbReference>
<dbReference type="PANTHER" id="PTHR43681:SF1">
    <property type="entry name" value="SARCALUMENIN"/>
    <property type="match status" value="1"/>
</dbReference>
<gene>
    <name evidence="4" type="ORF">SAMN02745947_02488</name>
</gene>
<comment type="caution">
    <text evidence="4">The sequence shown here is derived from an EMBL/GenBank/DDBJ whole genome shotgun (WGS) entry which is preliminary data.</text>
</comment>
<evidence type="ECO:0000256" key="2">
    <source>
        <dbReference type="SAM" id="Phobius"/>
    </source>
</evidence>
<name>A0ABY1MAR8_RHORH</name>
<dbReference type="Pfam" id="PF00350">
    <property type="entry name" value="Dynamin_N"/>
    <property type="match status" value="1"/>
</dbReference>
<dbReference type="EMBL" id="FXAV01000005">
    <property type="protein sequence ID" value="SMG36550.1"/>
    <property type="molecule type" value="Genomic_DNA"/>
</dbReference>
<evidence type="ECO:0000259" key="3">
    <source>
        <dbReference type="Pfam" id="PF00350"/>
    </source>
</evidence>
<evidence type="ECO:0000256" key="1">
    <source>
        <dbReference type="SAM" id="MobiDB-lite"/>
    </source>
</evidence>
<keyword evidence="5" id="KW-1185">Reference proteome</keyword>
<keyword evidence="2" id="KW-0812">Transmembrane</keyword>
<dbReference type="PANTHER" id="PTHR43681">
    <property type="entry name" value="TRANSMEMBRANE GTPASE FZO"/>
    <property type="match status" value="1"/>
</dbReference>
<protein>
    <submittedName>
        <fullName evidence="4">Dynamin family protein</fullName>
    </submittedName>
</protein>
<dbReference type="Proteomes" id="UP000193566">
    <property type="component" value="Unassembled WGS sequence"/>
</dbReference>
<dbReference type="InterPro" id="IPR051943">
    <property type="entry name" value="TRAFAC_Dynamin-like_GTPase"/>
</dbReference>
<keyword evidence="2" id="KW-0472">Membrane</keyword>
<dbReference type="InterPro" id="IPR027417">
    <property type="entry name" value="P-loop_NTPase"/>
</dbReference>
<evidence type="ECO:0000313" key="5">
    <source>
        <dbReference type="Proteomes" id="UP000193566"/>
    </source>
</evidence>
<feature type="region of interest" description="Disordered" evidence="1">
    <location>
        <begin position="1"/>
        <end position="23"/>
    </location>
</feature>
<dbReference type="InterPro" id="IPR045063">
    <property type="entry name" value="Dynamin_N"/>
</dbReference>
<accession>A0ABY1MAR8</accession>
<feature type="compositionally biased region" description="Polar residues" evidence="1">
    <location>
        <begin position="1"/>
        <end position="19"/>
    </location>
</feature>
<feature type="domain" description="Dynamin N-terminal" evidence="3">
    <location>
        <begin position="64"/>
        <end position="205"/>
    </location>
</feature>